<dbReference type="EMBL" id="CP094532">
    <property type="protein sequence ID" value="UOE41397.1"/>
    <property type="molecule type" value="Genomic_DNA"/>
</dbReference>
<dbReference type="SUPFAM" id="SSF49464">
    <property type="entry name" value="Carboxypeptidase regulatory domain-like"/>
    <property type="match status" value="1"/>
</dbReference>
<organism evidence="1 2">
    <name type="scientific">Chryseobacterium suipulveris</name>
    <dbReference type="NCBI Taxonomy" id="2929800"/>
    <lineage>
        <taxon>Bacteria</taxon>
        <taxon>Pseudomonadati</taxon>
        <taxon>Bacteroidota</taxon>
        <taxon>Flavobacteriia</taxon>
        <taxon>Flavobacteriales</taxon>
        <taxon>Weeksellaceae</taxon>
        <taxon>Chryseobacterium group</taxon>
        <taxon>Chryseobacterium</taxon>
    </lineage>
</organism>
<name>A0ABY4BQE3_9FLAO</name>
<dbReference type="InterPro" id="IPR008969">
    <property type="entry name" value="CarboxyPept-like_regulatory"/>
</dbReference>
<dbReference type="Proteomes" id="UP000831460">
    <property type="component" value="Chromosome"/>
</dbReference>
<proteinExistence type="predicted"/>
<gene>
    <name evidence="1" type="ORF">MTP09_01755</name>
</gene>
<protein>
    <recommendedName>
        <fullName evidence="3">Carboxypeptidase regulatory-like domain-containing protein</fullName>
    </recommendedName>
</protein>
<reference evidence="1 2" key="1">
    <citation type="submission" date="2022-03" db="EMBL/GenBank/DDBJ databases">
        <title>Chryseobacterium sp. isolated from particulate matters in swine house.</title>
        <authorList>
            <person name="Won M."/>
            <person name="Kim S.-J."/>
            <person name="Kwon S.-W."/>
        </authorList>
    </citation>
    <scope>NUCLEOTIDE SEQUENCE [LARGE SCALE GENOMIC DNA]</scope>
    <source>
        <strain evidence="1 2">SC2-2</strain>
    </source>
</reference>
<keyword evidence="2" id="KW-1185">Reference proteome</keyword>
<evidence type="ECO:0000313" key="1">
    <source>
        <dbReference type="EMBL" id="UOE41397.1"/>
    </source>
</evidence>
<dbReference type="RefSeq" id="WP_243550077.1">
    <property type="nucleotide sequence ID" value="NZ_CP094532.1"/>
</dbReference>
<accession>A0ABY4BQE3</accession>
<evidence type="ECO:0008006" key="3">
    <source>
        <dbReference type="Google" id="ProtNLM"/>
    </source>
</evidence>
<evidence type="ECO:0000313" key="2">
    <source>
        <dbReference type="Proteomes" id="UP000831460"/>
    </source>
</evidence>
<sequence>MKTRLLSVFFILISVTAFSQEYIFGKVKSEFGNEIVETVVINIRSGEKVLTDKDGNFMISAKPYDELRFVKSGFERFDKKISADDYSHPLNISLNKVPYLITEVEIAFQPTGNLKKDSKTLDPPKKVVALNSSMDSYMRTPLSEVPPKLTTPSAFDTQKMNGGIDFIGLAFAAIKLVGKATKNPLTTANYAETQEFYRRVKNEIDLSFYTSQGWDEEEIDRFLIYADNNFSLVKKYRNNFNSSAISNDMRLAYQEYVKTRKVKT</sequence>